<feature type="compositionally biased region" description="Low complexity" evidence="3">
    <location>
        <begin position="201"/>
        <end position="212"/>
    </location>
</feature>
<feature type="compositionally biased region" description="Acidic residues" evidence="3">
    <location>
        <begin position="55"/>
        <end position="67"/>
    </location>
</feature>
<dbReference type="GO" id="GO:0017025">
    <property type="term" value="F:TBP-class protein binding"/>
    <property type="evidence" value="ECO:0007669"/>
    <property type="project" value="InterPro"/>
</dbReference>
<dbReference type="InterPro" id="IPR040240">
    <property type="entry name" value="TAF1"/>
</dbReference>
<comment type="caution">
    <text evidence="5">The sequence shown here is derived from an EMBL/GenBank/DDBJ whole genome shotgun (WGS) entry which is preliminary data.</text>
</comment>
<dbReference type="InterPro" id="IPR036741">
    <property type="entry name" value="TAFII-230_TBP-bd_sf"/>
</dbReference>
<feature type="region of interest" description="Disordered" evidence="3">
    <location>
        <begin position="45"/>
        <end position="79"/>
    </location>
</feature>
<dbReference type="GO" id="GO:0016251">
    <property type="term" value="F:RNA polymerase II general transcription initiation factor activity"/>
    <property type="evidence" value="ECO:0007669"/>
    <property type="project" value="InterPro"/>
</dbReference>
<dbReference type="GO" id="GO:0004402">
    <property type="term" value="F:histone acetyltransferase activity"/>
    <property type="evidence" value="ECO:0007669"/>
    <property type="project" value="InterPro"/>
</dbReference>
<dbReference type="GO" id="GO:0051123">
    <property type="term" value="P:RNA polymerase II preinitiation complex assembly"/>
    <property type="evidence" value="ECO:0007669"/>
    <property type="project" value="TreeGrafter"/>
</dbReference>
<protein>
    <submittedName>
        <fullName evidence="5">Transcription initiation factor TFIID subunit 1</fullName>
    </submittedName>
</protein>
<evidence type="ECO:0000256" key="3">
    <source>
        <dbReference type="SAM" id="MobiDB-lite"/>
    </source>
</evidence>
<feature type="region of interest" description="Disordered" evidence="3">
    <location>
        <begin position="304"/>
        <end position="332"/>
    </location>
</feature>
<feature type="region of interest" description="Disordered" evidence="3">
    <location>
        <begin position="503"/>
        <end position="561"/>
    </location>
</feature>
<feature type="compositionally biased region" description="Polar residues" evidence="3">
    <location>
        <begin position="216"/>
        <end position="232"/>
    </location>
</feature>
<name>A0AA35T5X1_GEOBA</name>
<dbReference type="SUPFAM" id="SSF47055">
    <property type="entry name" value="TAF(II)230 TBP-binding fragment"/>
    <property type="match status" value="1"/>
</dbReference>
<keyword evidence="1" id="KW-0805">Transcription regulation</keyword>
<sequence>MDLTGFLFGNVNEDGELEDESVLDKETVMQLSRMGMGAGFSDLVEGGTVGVGGGDDGDSSEEYDSDVDTGGGKAEASEASESVSYSLAAVMAAGIATDKSPTAKDFADIAELAEEAEGATPLSSQMERQGFGEGEGRDALFRKGMAFARSLPGGSGLSAVSMETDDYDDDSEEVPGSQPLPSNTNEEELPLSQQPDSGYESLPLSDPASSLDPSDHTPQVTAASEATPTSLSKLEGEEGGREGGNIESAIPYLIPKDMTLEQLHAKVKQLFPGFVPNSVLRFCSLLGPPKISVAAKLWAGAKRPAKKPPRTEEFTWKFDFGPPPPPDKLLDSDEKSFLASEHTKGAAAESDSHTAGSSFQVDPETQAWRFGPARMWYDSLGLPEDGRGLDYGFKLKAPAGDGVSEDEGVAPSLEGDSEVHDDAFLMVSQLPWENQIMWDCPYTPGPHVTSVGGVWTTESAHNLSRQPTDHTSSLFPINDPALTRYRWEDDIIWDSDAVTRIPHPSIPQLDPNDPNIILGYPEELTSSATPEKEGKKEGRPKAKLSLGKGGGKGSEPSQTSFLGKKDLFNLSNDEFYNPRHVSSTQGLSGLVSSVVQHSLPALDLHCLWFPTHLSLHSPPALPPAQTEAPL</sequence>
<dbReference type="Pfam" id="PF09247">
    <property type="entry name" value="TBP-binding"/>
    <property type="match status" value="1"/>
</dbReference>
<evidence type="ECO:0000256" key="1">
    <source>
        <dbReference type="ARBA" id="ARBA00023015"/>
    </source>
</evidence>
<proteinExistence type="predicted"/>
<dbReference type="GO" id="GO:0005669">
    <property type="term" value="C:transcription factor TFIID complex"/>
    <property type="evidence" value="ECO:0007669"/>
    <property type="project" value="InterPro"/>
</dbReference>
<feature type="domain" description="TAFII-230 TBP-binding" evidence="4">
    <location>
        <begin position="1"/>
        <end position="44"/>
    </location>
</feature>
<dbReference type="Proteomes" id="UP001174909">
    <property type="component" value="Unassembled WGS sequence"/>
</dbReference>
<organism evidence="5 6">
    <name type="scientific">Geodia barretti</name>
    <name type="common">Barrett's horny sponge</name>
    <dbReference type="NCBI Taxonomy" id="519541"/>
    <lineage>
        <taxon>Eukaryota</taxon>
        <taxon>Metazoa</taxon>
        <taxon>Porifera</taxon>
        <taxon>Demospongiae</taxon>
        <taxon>Heteroscleromorpha</taxon>
        <taxon>Tetractinellida</taxon>
        <taxon>Astrophorina</taxon>
        <taxon>Geodiidae</taxon>
        <taxon>Geodia</taxon>
    </lineage>
</organism>
<dbReference type="PANTHER" id="PTHR13900:SF0">
    <property type="entry name" value="TRANSCRIPTION INITIATION FACTOR TFIID SUBUNIT 1"/>
    <property type="match status" value="1"/>
</dbReference>
<accession>A0AA35T5X1</accession>
<evidence type="ECO:0000313" key="6">
    <source>
        <dbReference type="Proteomes" id="UP001174909"/>
    </source>
</evidence>
<reference evidence="5" key="1">
    <citation type="submission" date="2023-03" db="EMBL/GenBank/DDBJ databases">
        <authorList>
            <person name="Steffen K."/>
            <person name="Cardenas P."/>
        </authorList>
    </citation>
    <scope>NUCLEOTIDE SEQUENCE</scope>
</reference>
<evidence type="ECO:0000256" key="2">
    <source>
        <dbReference type="ARBA" id="ARBA00023163"/>
    </source>
</evidence>
<feature type="compositionally biased region" description="Acidic residues" evidence="3">
    <location>
        <begin position="163"/>
        <end position="173"/>
    </location>
</feature>
<evidence type="ECO:0000313" key="5">
    <source>
        <dbReference type="EMBL" id="CAI8041553.1"/>
    </source>
</evidence>
<gene>
    <name evidence="5" type="ORF">GBAR_LOCUS23085</name>
</gene>
<dbReference type="EMBL" id="CASHTH010003192">
    <property type="protein sequence ID" value="CAI8041553.1"/>
    <property type="molecule type" value="Genomic_DNA"/>
</dbReference>
<dbReference type="PANTHER" id="PTHR13900">
    <property type="entry name" value="TRANSCRIPTION INITIATION FACTOR TFIID"/>
    <property type="match status" value="1"/>
</dbReference>
<feature type="compositionally biased region" description="Basic and acidic residues" evidence="3">
    <location>
        <begin position="530"/>
        <end position="540"/>
    </location>
</feature>
<keyword evidence="2" id="KW-0804">Transcription</keyword>
<dbReference type="InterPro" id="IPR009067">
    <property type="entry name" value="TAF_II_230-bd"/>
</dbReference>
<dbReference type="Gene3D" id="1.10.1100.10">
    <property type="entry name" value="TAFII-230 TBP-binding domain"/>
    <property type="match status" value="1"/>
</dbReference>
<feature type="region of interest" description="Disordered" evidence="3">
    <location>
        <begin position="341"/>
        <end position="360"/>
    </location>
</feature>
<keyword evidence="6" id="KW-1185">Reference proteome</keyword>
<evidence type="ECO:0000259" key="4">
    <source>
        <dbReference type="Pfam" id="PF09247"/>
    </source>
</evidence>
<dbReference type="AlphaFoldDB" id="A0AA35T5X1"/>
<feature type="region of interest" description="Disordered" evidence="3">
    <location>
        <begin position="152"/>
        <end position="246"/>
    </location>
</feature>